<organism evidence="1 2">
    <name type="scientific">Noviherbaspirillum humi</name>
    <dbReference type="NCBI Taxonomy" id="1688639"/>
    <lineage>
        <taxon>Bacteria</taxon>
        <taxon>Pseudomonadati</taxon>
        <taxon>Pseudomonadota</taxon>
        <taxon>Betaproteobacteria</taxon>
        <taxon>Burkholderiales</taxon>
        <taxon>Oxalobacteraceae</taxon>
        <taxon>Noviherbaspirillum</taxon>
    </lineage>
</organism>
<dbReference type="RefSeq" id="WP_089401487.1">
    <property type="nucleotide sequence ID" value="NZ_FZOT01000023.1"/>
</dbReference>
<gene>
    <name evidence="1" type="ORF">SAMN06265795_12340</name>
</gene>
<dbReference type="InterPro" id="IPR010260">
    <property type="entry name" value="AlpA"/>
</dbReference>
<name>A0A239LIC0_9BURK</name>
<proteinExistence type="predicted"/>
<dbReference type="EMBL" id="FZOT01000023">
    <property type="protein sequence ID" value="SNT30336.1"/>
    <property type="molecule type" value="Genomic_DNA"/>
</dbReference>
<dbReference type="OrthoDB" id="8779547at2"/>
<dbReference type="PANTHER" id="PTHR36154:SF1">
    <property type="entry name" value="DNA-BINDING TRANSCRIPTIONAL ACTIVATOR ALPA"/>
    <property type="match status" value="1"/>
</dbReference>
<dbReference type="InterPro" id="IPR052931">
    <property type="entry name" value="Prophage_regulatory_activator"/>
</dbReference>
<dbReference type="PANTHER" id="PTHR36154">
    <property type="entry name" value="DNA-BINDING TRANSCRIPTIONAL ACTIVATOR ALPA"/>
    <property type="match status" value="1"/>
</dbReference>
<keyword evidence="2" id="KW-1185">Reference proteome</keyword>
<sequence length="72" mass="8234">MVMQIQTALKILRRRHVEAKTGLARSSIYQRIAAGSFPKPINLGGPRAVGWVESEIDQWIEERMIASRKEEQ</sequence>
<dbReference type="Gene3D" id="1.10.238.160">
    <property type="match status" value="1"/>
</dbReference>
<evidence type="ECO:0000313" key="1">
    <source>
        <dbReference type="EMBL" id="SNT30336.1"/>
    </source>
</evidence>
<evidence type="ECO:0000313" key="2">
    <source>
        <dbReference type="Proteomes" id="UP000198284"/>
    </source>
</evidence>
<dbReference type="AlphaFoldDB" id="A0A239LIC0"/>
<dbReference type="Proteomes" id="UP000198284">
    <property type="component" value="Unassembled WGS sequence"/>
</dbReference>
<reference evidence="1 2" key="1">
    <citation type="submission" date="2017-06" db="EMBL/GenBank/DDBJ databases">
        <authorList>
            <person name="Kim H.J."/>
            <person name="Triplett B.A."/>
        </authorList>
    </citation>
    <scope>NUCLEOTIDE SEQUENCE [LARGE SCALE GENOMIC DNA]</scope>
    <source>
        <strain evidence="1 2">U15</strain>
    </source>
</reference>
<accession>A0A239LIC0</accession>
<protein>
    <submittedName>
        <fullName evidence="1">Transcriptional regulator, AlpA family</fullName>
    </submittedName>
</protein>
<dbReference type="Pfam" id="PF05930">
    <property type="entry name" value="Phage_AlpA"/>
    <property type="match status" value="1"/>
</dbReference>